<comment type="caution">
    <text evidence="3">The sequence shown here is derived from an EMBL/GenBank/DDBJ whole genome shotgun (WGS) entry which is preliminary data.</text>
</comment>
<dbReference type="InterPro" id="IPR028261">
    <property type="entry name" value="DPD_II"/>
</dbReference>
<dbReference type="EMBL" id="PHEX01000015">
    <property type="protein sequence ID" value="PKQ28458.1"/>
    <property type="molecule type" value="Genomic_DNA"/>
</dbReference>
<dbReference type="InterPro" id="IPR023753">
    <property type="entry name" value="FAD/NAD-binding_dom"/>
</dbReference>
<gene>
    <name evidence="3" type="primary">gltA</name>
    <name evidence="3" type="ORF">CVT63_02630</name>
</gene>
<evidence type="ECO:0000313" key="3">
    <source>
        <dbReference type="EMBL" id="PKQ28458.1"/>
    </source>
</evidence>
<reference evidence="3 4" key="1">
    <citation type="journal article" date="2017" name="ISME J.">
        <title>Potential for microbial H2 and metal transformations associated with novel bacteria and archaea in deep terrestrial subsurface sediments.</title>
        <authorList>
            <person name="Hernsdorf A.W."/>
            <person name="Amano Y."/>
            <person name="Miyakawa K."/>
            <person name="Ise K."/>
            <person name="Suzuki Y."/>
            <person name="Anantharaman K."/>
            <person name="Probst A."/>
            <person name="Burstein D."/>
            <person name="Thomas B.C."/>
            <person name="Banfield J.F."/>
        </authorList>
    </citation>
    <scope>NUCLEOTIDE SEQUENCE [LARGE SCALE GENOMIC DNA]</scope>
    <source>
        <strain evidence="3">HGW-Actinobacteria-3</strain>
    </source>
</reference>
<dbReference type="PANTHER" id="PTHR42783">
    <property type="entry name" value="GLUTAMATE SYNTHASE [NADPH] SMALL CHAIN"/>
    <property type="match status" value="1"/>
</dbReference>
<dbReference type="Pfam" id="PF07992">
    <property type="entry name" value="Pyr_redox_2"/>
    <property type="match status" value="1"/>
</dbReference>
<dbReference type="PRINTS" id="PR00411">
    <property type="entry name" value="PNDRDTASEI"/>
</dbReference>
<evidence type="ECO:0000259" key="2">
    <source>
        <dbReference type="Pfam" id="PF14691"/>
    </source>
</evidence>
<sequence length="499" mass="53436">MYPSKALRLKAWGLRVAAKASWRSPRFSLIDRLKGETLAGKLKPDRVPARRRASVERIKDFEEVALGYDLDEAVAEAERCLFCKKPGCVKGCPVGVDIPGFVEQIKAREHIAAAARIKEENLLPGVCGRVCPQESQCEAMCVLGKKGDPIAIGALERFAADTEAASGHAKTPALMSSTGLRAAVIGSGPAGLTAASELAKRGHAVTVFEALHVAGGVLTYGIPEFRLPQRVVDREINMLESMGVEIELNFVAGRTATLEDIRGEYNSVFIGTGAGLPSFMGIPGENLNGVYSANEFLTRANLMRARSFPECDTPIKRGGKVCVVGGGNVAMDSARTALRMGAEVNIIYRRSRVEMPARKEEVDHGAQEGIVFHMLTNPVEVLGETGCCVAITCQRMELGEPDESGRRRPVPVEGDFFTLATDTLVMAIGTRANPLLTLTASELELNRRGYIVASSETFATSIPDVYAGGDIVTGSATVIEAMGAGKTAACQMDRFMRSV</sequence>
<dbReference type="Gene3D" id="1.10.1060.10">
    <property type="entry name" value="Alpha-helical ferredoxin"/>
    <property type="match status" value="1"/>
</dbReference>
<dbReference type="AlphaFoldDB" id="A0A2N3G765"/>
<dbReference type="InterPro" id="IPR009051">
    <property type="entry name" value="Helical_ferredxn"/>
</dbReference>
<protein>
    <submittedName>
        <fullName evidence="3">Glutamate synthase (NADPH), homotetrameric</fullName>
    </submittedName>
</protein>
<dbReference type="InterPro" id="IPR036188">
    <property type="entry name" value="FAD/NAD-bd_sf"/>
</dbReference>
<dbReference type="PRINTS" id="PR00368">
    <property type="entry name" value="FADPNR"/>
</dbReference>
<dbReference type="InterPro" id="IPR006004">
    <property type="entry name" value="SudA-like"/>
</dbReference>
<dbReference type="NCBIfam" id="TIGR01316">
    <property type="entry name" value="gltA"/>
    <property type="match status" value="1"/>
</dbReference>
<evidence type="ECO:0000313" key="4">
    <source>
        <dbReference type="Proteomes" id="UP000233654"/>
    </source>
</evidence>
<proteinExistence type="predicted"/>
<dbReference type="SUPFAM" id="SSF46548">
    <property type="entry name" value="alpha-helical ferredoxin"/>
    <property type="match status" value="1"/>
</dbReference>
<dbReference type="Pfam" id="PF14691">
    <property type="entry name" value="Fer4_20"/>
    <property type="match status" value="1"/>
</dbReference>
<dbReference type="SUPFAM" id="SSF51971">
    <property type="entry name" value="Nucleotide-binding domain"/>
    <property type="match status" value="2"/>
</dbReference>
<dbReference type="GO" id="GO:0051536">
    <property type="term" value="F:iron-sulfur cluster binding"/>
    <property type="evidence" value="ECO:0007669"/>
    <property type="project" value="InterPro"/>
</dbReference>
<evidence type="ECO:0000259" key="1">
    <source>
        <dbReference type="Pfam" id="PF07992"/>
    </source>
</evidence>
<accession>A0A2N3G765</accession>
<feature type="domain" description="Dihydroprymidine dehydrogenase" evidence="2">
    <location>
        <begin position="57"/>
        <end position="166"/>
    </location>
</feature>
<organism evidence="3 4">
    <name type="scientific">Candidatus Anoxymicrobium japonicum</name>
    <dbReference type="NCBI Taxonomy" id="2013648"/>
    <lineage>
        <taxon>Bacteria</taxon>
        <taxon>Bacillati</taxon>
        <taxon>Actinomycetota</taxon>
        <taxon>Candidatus Geothermincolia</taxon>
        <taxon>Candidatus Geothermincolales</taxon>
        <taxon>Candidatus Anoxymicrobiaceae</taxon>
        <taxon>Candidatus Anoxymicrobium</taxon>
    </lineage>
</organism>
<dbReference type="Gene3D" id="3.50.50.60">
    <property type="entry name" value="FAD/NAD(P)-binding domain"/>
    <property type="match status" value="2"/>
</dbReference>
<name>A0A2N3G765_9ACTN</name>
<feature type="domain" description="FAD/NAD(P)-binding" evidence="1">
    <location>
        <begin position="182"/>
        <end position="485"/>
    </location>
</feature>
<dbReference type="GO" id="GO:0016491">
    <property type="term" value="F:oxidoreductase activity"/>
    <property type="evidence" value="ECO:0007669"/>
    <property type="project" value="InterPro"/>
</dbReference>
<dbReference type="Proteomes" id="UP000233654">
    <property type="component" value="Unassembled WGS sequence"/>
</dbReference>
<dbReference type="PANTHER" id="PTHR42783:SF3">
    <property type="entry name" value="GLUTAMATE SYNTHASE [NADPH] SMALL CHAIN-RELATED"/>
    <property type="match status" value="1"/>
</dbReference>